<dbReference type="Pfam" id="PF00147">
    <property type="entry name" value="Fibrinogen_C"/>
    <property type="match status" value="1"/>
</dbReference>
<dbReference type="RefSeq" id="XP_044316752.1">
    <property type="nucleotide sequence ID" value="XM_044460817.1"/>
</dbReference>
<dbReference type="InterPro" id="IPR014716">
    <property type="entry name" value="Fibrinogen_a/b/g_C_1"/>
</dbReference>
<dbReference type="InterPro" id="IPR036056">
    <property type="entry name" value="Fibrinogen-like_C"/>
</dbReference>
<dbReference type="InterPro" id="IPR002181">
    <property type="entry name" value="Fibrinogen_a/b/g_C_dom"/>
</dbReference>
<dbReference type="PANTHER" id="PTHR19143:SF327">
    <property type="entry name" value="FI21813P1-RELATED"/>
    <property type="match status" value="1"/>
</dbReference>
<evidence type="ECO:0000313" key="3">
    <source>
        <dbReference type="EnsemblMetazoa" id="XP_044316752.1"/>
    </source>
</evidence>
<dbReference type="SUPFAM" id="SSF56496">
    <property type="entry name" value="Fibrinogen C-terminal domain-like"/>
    <property type="match status" value="1"/>
</dbReference>
<feature type="coiled-coil region" evidence="1">
    <location>
        <begin position="81"/>
        <end position="139"/>
    </location>
</feature>
<evidence type="ECO:0000259" key="2">
    <source>
        <dbReference type="PROSITE" id="PS51406"/>
    </source>
</evidence>
<reference evidence="3" key="2">
    <citation type="submission" date="2025-05" db="UniProtKB">
        <authorList>
            <consortium name="EnsemblMetazoa"/>
        </authorList>
    </citation>
    <scope>IDENTIFICATION</scope>
</reference>
<dbReference type="PROSITE" id="PS51406">
    <property type="entry name" value="FIBRINOGEN_C_2"/>
    <property type="match status" value="1"/>
</dbReference>
<keyword evidence="1" id="KW-0175">Coiled coil</keyword>
<feature type="coiled-coil region" evidence="1">
    <location>
        <begin position="12"/>
        <end position="46"/>
    </location>
</feature>
<keyword evidence="4" id="KW-1185">Reference proteome</keyword>
<evidence type="ECO:0000256" key="1">
    <source>
        <dbReference type="SAM" id="Coils"/>
    </source>
</evidence>
<dbReference type="Gene3D" id="3.90.215.10">
    <property type="entry name" value="Gamma Fibrinogen, chain A, domain 1"/>
    <property type="match status" value="1"/>
</dbReference>
<dbReference type="InterPro" id="IPR050373">
    <property type="entry name" value="Fibrinogen_C-term_domain"/>
</dbReference>
<organism evidence="3 4">
    <name type="scientific">Drosophila rhopaloa</name>
    <name type="common">Fruit fly</name>
    <dbReference type="NCBI Taxonomy" id="1041015"/>
    <lineage>
        <taxon>Eukaryota</taxon>
        <taxon>Metazoa</taxon>
        <taxon>Ecdysozoa</taxon>
        <taxon>Arthropoda</taxon>
        <taxon>Hexapoda</taxon>
        <taxon>Insecta</taxon>
        <taxon>Pterygota</taxon>
        <taxon>Neoptera</taxon>
        <taxon>Endopterygota</taxon>
        <taxon>Diptera</taxon>
        <taxon>Brachycera</taxon>
        <taxon>Muscomorpha</taxon>
        <taxon>Ephydroidea</taxon>
        <taxon>Drosophilidae</taxon>
        <taxon>Drosophila</taxon>
        <taxon>Sophophora</taxon>
    </lineage>
</organism>
<dbReference type="Proteomes" id="UP001652680">
    <property type="component" value="Unassembled WGS sequence"/>
</dbReference>
<proteinExistence type="predicted"/>
<reference evidence="4" key="1">
    <citation type="journal article" date="2021" name="Elife">
        <title>Highly contiguous assemblies of 101 drosophilid genomes.</title>
        <authorList>
            <person name="Kim B.Y."/>
            <person name="Wang J.R."/>
            <person name="Miller D.E."/>
            <person name="Barmina O."/>
            <person name="Delaney E."/>
            <person name="Thompson A."/>
            <person name="Comeault A.A."/>
            <person name="Peede D."/>
            <person name="D'Agostino E.R."/>
            <person name="Pelaez J."/>
            <person name="Aguilar J.M."/>
            <person name="Haji D."/>
            <person name="Matsunaga T."/>
            <person name="Armstrong E.E."/>
            <person name="Zych M."/>
            <person name="Ogawa Y."/>
            <person name="Stamenkovic-Radak M."/>
            <person name="Jelic M."/>
            <person name="Veselinovic M.S."/>
            <person name="Tanaskovic M."/>
            <person name="Eric P."/>
            <person name="Gao J.J."/>
            <person name="Katoh T.K."/>
            <person name="Toda M.J."/>
            <person name="Watabe H."/>
            <person name="Watada M."/>
            <person name="Davis J.S."/>
            <person name="Moyle L.C."/>
            <person name="Manoli G."/>
            <person name="Bertolini E."/>
            <person name="Kostal V."/>
            <person name="Hawley R.S."/>
            <person name="Takahashi A."/>
            <person name="Jones C.D."/>
            <person name="Price D.K."/>
            <person name="Whiteman N."/>
            <person name="Kopp A."/>
            <person name="Matute D.R."/>
            <person name="Petrov D.A."/>
        </authorList>
    </citation>
    <scope>NUCLEOTIDE SEQUENCE [LARGE SCALE GENOMIC DNA]</scope>
</reference>
<name>A0ABM5JD57_DRORH</name>
<dbReference type="PANTHER" id="PTHR19143">
    <property type="entry name" value="FIBRINOGEN/TENASCIN/ANGIOPOEITIN"/>
    <property type="match status" value="1"/>
</dbReference>
<accession>A0ABM5JD57</accession>
<feature type="domain" description="Fibrinogen C-terminal" evidence="2">
    <location>
        <begin position="190"/>
        <end position="361"/>
    </location>
</feature>
<sequence>MKSYWLPVLKPMFDHLEQLKQLTDSNNELKNTLNSKLETITELQRHLILAEREDTFKKELSIIQNKLIDSQSEPIHNNEYIKELQRQIEHSRGHIKSQESQISDLRKELETQVGQLKDQKELINQVNTLIANNNELQSMLVAATGELKLKDDLIKVKDSQIMDQGIHIAFKHTQINSLSSQVKSITQQLTKVTDDLMVCNGTDRCPSGTPSGIYKIKSHGLKQFEVPCNESGWMTIQKRFDGSENFDRPWEDYKNGFGNVKAEFFLGLERIYLMTKYVPHELYIKLGVFNGGSRYIYYDDFKIGSESDGYSLKSLGQHYGPAGDFLSHNLNDRFCTFDRDNNKSKANCDVDPAGGWWCKSCCISLSSLDLESLEIAC</sequence>
<evidence type="ECO:0000313" key="4">
    <source>
        <dbReference type="Proteomes" id="UP001652680"/>
    </source>
</evidence>
<dbReference type="EnsemblMetazoa" id="XM_044460817.1">
    <property type="protein sequence ID" value="XP_044316752.1"/>
    <property type="gene ID" value="LOC108046437"/>
</dbReference>
<dbReference type="GeneID" id="108046437"/>
<dbReference type="SMART" id="SM00186">
    <property type="entry name" value="FBG"/>
    <property type="match status" value="1"/>
</dbReference>
<protein>
    <recommendedName>
        <fullName evidence="2">Fibrinogen C-terminal domain-containing protein</fullName>
    </recommendedName>
</protein>